<keyword evidence="6 8" id="KW-0206">Cytoskeleton</keyword>
<dbReference type="Gene3D" id="3.40.50.300">
    <property type="entry name" value="P-loop containing nucleotide triphosphate hydrolases"/>
    <property type="match status" value="1"/>
</dbReference>
<evidence type="ECO:0000256" key="7">
    <source>
        <dbReference type="ARBA" id="ARBA00023235"/>
    </source>
</evidence>
<feature type="region of interest" description="Disordered" evidence="9">
    <location>
        <begin position="94"/>
        <end position="126"/>
    </location>
</feature>
<dbReference type="GO" id="GO:0005524">
    <property type="term" value="F:ATP binding"/>
    <property type="evidence" value="ECO:0007669"/>
    <property type="project" value="UniProtKB-KW"/>
</dbReference>
<proteinExistence type="inferred from homology"/>
<dbReference type="Proteomes" id="UP001212152">
    <property type="component" value="Unassembled WGS sequence"/>
</dbReference>
<gene>
    <name evidence="8 11" type="primary">KATNAL2</name>
    <name evidence="11" type="ORF">HDU87_001966</name>
</gene>
<dbReference type="Pfam" id="PF00004">
    <property type="entry name" value="AAA"/>
    <property type="match status" value="1"/>
</dbReference>
<dbReference type="HAMAP" id="MF_03025">
    <property type="entry name" value="Katanin_p60_AL2"/>
    <property type="match status" value="1"/>
</dbReference>
<feature type="region of interest" description="Disordered" evidence="9">
    <location>
        <begin position="146"/>
        <end position="180"/>
    </location>
</feature>
<protein>
    <recommendedName>
        <fullName evidence="8">Katanin p60 ATPase-containing subunit A-like 2</fullName>
        <shortName evidence="8">Katanin p60 subunit A-like 2</shortName>
        <ecNumber evidence="8">5.6.1.1</ecNumber>
    </recommendedName>
    <alternativeName>
        <fullName evidence="8">p60 katanin-like 2</fullName>
    </alternativeName>
</protein>
<dbReference type="CDD" id="cd19509">
    <property type="entry name" value="RecA-like_VPS4-like"/>
    <property type="match status" value="1"/>
</dbReference>
<name>A0AAD5XSA8_9FUNG</name>
<evidence type="ECO:0000256" key="2">
    <source>
        <dbReference type="ARBA" id="ARBA00022490"/>
    </source>
</evidence>
<comment type="subcellular location">
    <subcellularLocation>
        <location evidence="1 8">Cytoplasm</location>
        <location evidence="1 8">Cytoskeleton</location>
        <location evidence="1 8">Spindle pole</location>
    </subcellularLocation>
    <subcellularLocation>
        <location evidence="8">Cytoplasm</location>
        <location evidence="8">Cytoskeleton</location>
    </subcellularLocation>
    <subcellularLocation>
        <location evidence="8">Cytoplasm</location>
    </subcellularLocation>
    <subcellularLocation>
        <location evidence="8">Cytoplasm</location>
        <location evidence="8">Cytoskeleton</location>
        <location evidence="8">Spindle</location>
    </subcellularLocation>
    <text evidence="8">Localizes within the cytoplasm, partially overlapping with microtubules in interphase and to the mitotic spindle and spindle poles during mitosis.</text>
</comment>
<comment type="similarity">
    <text evidence="8">Belongs to the AAA ATPase family. Katanin p60 subunit A1 subfamily. A-like 2 sub-subfamily.</text>
</comment>
<sequence>MMQGSEINLTHLKVSSEARLAEESRVQLRQRNLMVLILGHLESFGYIESVEKLQAESNVSLQKVQVADNVDLLNILQEYESYYAIKFGKAPKLTRKAAGNSADGKATRRPAGSTSGPSYGHKLADGEDTLESTGLARLSGVGRVSRVARNPAKPVADDPKARVEKPRSTSAGKRDSNVTKVGGIVGTKVTEKQASVPPPVAVPAESNDAAESLYDGRLMKPMPDYGNFEFRELAAIISRDIFVTNPNVRWKDIAGLSRSKRLVKEAVVYPLKFPDLFSGILSPWKGLLLYGPPGTGKTMLAKAVATECNTTFFNISASSIVSKWRGDSEKLVRVLFELARYHAPSTIFLDELESIMSHRTSDGAEHEGSRRMKTELLIQLDGLSKTNDHVFLLAASNLPWDLDMAMLRRLEKRILIDVPDAPARHAMFEAHLPESTEEAPAALPVGKLDYEHLASITDGYSGSDIKLVCKEAAMRPIRKFFDLLDTDEDISVNKQIITQAQRAPVSQADVEAAIASTRPSSSNALGEKYRQWQADFGSA</sequence>
<keyword evidence="3 8" id="KW-0493">Microtubule</keyword>
<dbReference type="InterPro" id="IPR041569">
    <property type="entry name" value="AAA_lid_3"/>
</dbReference>
<keyword evidence="4 8" id="KW-0547">Nucleotide-binding</keyword>
<dbReference type="Pfam" id="PF17862">
    <property type="entry name" value="AAA_lid_3"/>
    <property type="match status" value="1"/>
</dbReference>
<evidence type="ECO:0000256" key="9">
    <source>
        <dbReference type="SAM" id="MobiDB-lite"/>
    </source>
</evidence>
<evidence type="ECO:0000259" key="10">
    <source>
        <dbReference type="SMART" id="SM00382"/>
    </source>
</evidence>
<dbReference type="InterPro" id="IPR003593">
    <property type="entry name" value="AAA+_ATPase"/>
</dbReference>
<dbReference type="EMBL" id="JADGJQ010000016">
    <property type="protein sequence ID" value="KAJ3180457.1"/>
    <property type="molecule type" value="Genomic_DNA"/>
</dbReference>
<keyword evidence="12" id="KW-1185">Reference proteome</keyword>
<evidence type="ECO:0000256" key="4">
    <source>
        <dbReference type="ARBA" id="ARBA00022741"/>
    </source>
</evidence>
<dbReference type="InterPro" id="IPR006594">
    <property type="entry name" value="LisH"/>
</dbReference>
<dbReference type="PANTHER" id="PTHR23074">
    <property type="entry name" value="AAA DOMAIN-CONTAINING"/>
    <property type="match status" value="1"/>
</dbReference>
<keyword evidence="2 8" id="KW-0963">Cytoplasm</keyword>
<feature type="domain" description="AAA+ ATPase" evidence="10">
    <location>
        <begin position="283"/>
        <end position="420"/>
    </location>
</feature>
<dbReference type="InterPro" id="IPR027417">
    <property type="entry name" value="P-loop_NTPase"/>
</dbReference>
<keyword evidence="5 8" id="KW-0067">ATP-binding</keyword>
<dbReference type="AlphaFoldDB" id="A0AAD5XSA8"/>
<dbReference type="SMART" id="SM00667">
    <property type="entry name" value="LisH"/>
    <property type="match status" value="1"/>
</dbReference>
<dbReference type="GO" id="GO:0051013">
    <property type="term" value="P:microtubule severing"/>
    <property type="evidence" value="ECO:0007669"/>
    <property type="project" value="UniProtKB-UniRule"/>
</dbReference>
<dbReference type="InterPro" id="IPR050304">
    <property type="entry name" value="MT-severing_AAA_ATPase"/>
</dbReference>
<dbReference type="EC" id="5.6.1.1" evidence="8"/>
<evidence type="ECO:0000256" key="3">
    <source>
        <dbReference type="ARBA" id="ARBA00022701"/>
    </source>
</evidence>
<dbReference type="FunFam" id="3.40.50.300:FF:000434">
    <property type="entry name" value="Katanin p60 ATPase-containing subunit A-like 2"/>
    <property type="match status" value="1"/>
</dbReference>
<dbReference type="GO" id="GO:0005874">
    <property type="term" value="C:microtubule"/>
    <property type="evidence" value="ECO:0007669"/>
    <property type="project" value="UniProtKB-KW"/>
</dbReference>
<dbReference type="SMART" id="SM00382">
    <property type="entry name" value="AAA"/>
    <property type="match status" value="1"/>
</dbReference>
<dbReference type="PROSITE" id="PS50896">
    <property type="entry name" value="LISH"/>
    <property type="match status" value="1"/>
</dbReference>
<evidence type="ECO:0000313" key="11">
    <source>
        <dbReference type="EMBL" id="KAJ3180457.1"/>
    </source>
</evidence>
<feature type="binding site" evidence="8">
    <location>
        <begin position="291"/>
        <end position="298"/>
    </location>
    <ligand>
        <name>ATP</name>
        <dbReference type="ChEBI" id="CHEBI:30616"/>
    </ligand>
</feature>
<dbReference type="GO" id="GO:0008017">
    <property type="term" value="F:microtubule binding"/>
    <property type="evidence" value="ECO:0007669"/>
    <property type="project" value="UniProtKB-UniRule"/>
</dbReference>
<dbReference type="Gene3D" id="1.10.8.60">
    <property type="match status" value="1"/>
</dbReference>
<dbReference type="GO" id="GO:0005737">
    <property type="term" value="C:cytoplasm"/>
    <property type="evidence" value="ECO:0007669"/>
    <property type="project" value="UniProtKB-SubCell"/>
</dbReference>
<dbReference type="GO" id="GO:0008568">
    <property type="term" value="F:microtubule severing ATPase activity"/>
    <property type="evidence" value="ECO:0007669"/>
    <property type="project" value="UniProtKB-EC"/>
</dbReference>
<dbReference type="SUPFAM" id="SSF52540">
    <property type="entry name" value="P-loop containing nucleoside triphosphate hydrolases"/>
    <property type="match status" value="1"/>
</dbReference>
<comment type="function">
    <text evidence="8">Severs microtubules in vitro in an ATP-dependent manner. This activity may promote rapid reorganization of cellular microtubule arrays.</text>
</comment>
<organism evidence="11 12">
    <name type="scientific">Geranomyces variabilis</name>
    <dbReference type="NCBI Taxonomy" id="109894"/>
    <lineage>
        <taxon>Eukaryota</taxon>
        <taxon>Fungi</taxon>
        <taxon>Fungi incertae sedis</taxon>
        <taxon>Chytridiomycota</taxon>
        <taxon>Chytridiomycota incertae sedis</taxon>
        <taxon>Chytridiomycetes</taxon>
        <taxon>Spizellomycetales</taxon>
        <taxon>Powellomycetaceae</taxon>
        <taxon>Geranomyces</taxon>
    </lineage>
</organism>
<evidence type="ECO:0000256" key="6">
    <source>
        <dbReference type="ARBA" id="ARBA00023212"/>
    </source>
</evidence>
<evidence type="ECO:0000256" key="1">
    <source>
        <dbReference type="ARBA" id="ARBA00004647"/>
    </source>
</evidence>
<dbReference type="InterPro" id="IPR003959">
    <property type="entry name" value="ATPase_AAA_core"/>
</dbReference>
<evidence type="ECO:0000313" key="12">
    <source>
        <dbReference type="Proteomes" id="UP001212152"/>
    </source>
</evidence>
<reference evidence="11" key="1">
    <citation type="submission" date="2020-05" db="EMBL/GenBank/DDBJ databases">
        <title>Phylogenomic resolution of chytrid fungi.</title>
        <authorList>
            <person name="Stajich J.E."/>
            <person name="Amses K."/>
            <person name="Simmons R."/>
            <person name="Seto K."/>
            <person name="Myers J."/>
            <person name="Bonds A."/>
            <person name="Quandt C.A."/>
            <person name="Barry K."/>
            <person name="Liu P."/>
            <person name="Grigoriev I."/>
            <person name="Longcore J.E."/>
            <person name="James T.Y."/>
        </authorList>
    </citation>
    <scope>NUCLEOTIDE SEQUENCE</scope>
    <source>
        <strain evidence="11">JEL0379</strain>
    </source>
</reference>
<comment type="catalytic activity">
    <reaction evidence="8">
        <text>n ATP + n H2O + a microtubule = n ADP + n phosphate + (n+1) alpha/beta tubulin heterodimers.</text>
        <dbReference type="EC" id="5.6.1.1"/>
    </reaction>
</comment>
<dbReference type="PANTHER" id="PTHR23074:SF78">
    <property type="entry name" value="KATANIN P60 ATPASE-CONTAINING SUBUNIT A-LIKE 2"/>
    <property type="match status" value="1"/>
</dbReference>
<dbReference type="GO" id="GO:0000922">
    <property type="term" value="C:spindle pole"/>
    <property type="evidence" value="ECO:0007669"/>
    <property type="project" value="UniProtKB-SubCell"/>
</dbReference>
<evidence type="ECO:0000256" key="5">
    <source>
        <dbReference type="ARBA" id="ARBA00022840"/>
    </source>
</evidence>
<dbReference type="InterPro" id="IPR027497">
    <property type="entry name" value="Katanin_p60_AL2"/>
</dbReference>
<keyword evidence="7 8" id="KW-0413">Isomerase</keyword>
<feature type="compositionally biased region" description="Basic and acidic residues" evidence="9">
    <location>
        <begin position="155"/>
        <end position="177"/>
    </location>
</feature>
<dbReference type="GO" id="GO:0016887">
    <property type="term" value="F:ATP hydrolysis activity"/>
    <property type="evidence" value="ECO:0007669"/>
    <property type="project" value="InterPro"/>
</dbReference>
<accession>A0AAD5XSA8</accession>
<evidence type="ECO:0000256" key="8">
    <source>
        <dbReference type="HAMAP-Rule" id="MF_03025"/>
    </source>
</evidence>
<comment type="caution">
    <text evidence="11">The sequence shown here is derived from an EMBL/GenBank/DDBJ whole genome shotgun (WGS) entry which is preliminary data.</text>
</comment>